<dbReference type="Proteomes" id="UP001163603">
    <property type="component" value="Chromosome 8"/>
</dbReference>
<comment type="caution">
    <text evidence="1">The sequence shown here is derived from an EMBL/GenBank/DDBJ whole genome shotgun (WGS) entry which is preliminary data.</text>
</comment>
<keyword evidence="2" id="KW-1185">Reference proteome</keyword>
<proteinExistence type="predicted"/>
<gene>
    <name evidence="1" type="ORF">Pint_13043</name>
</gene>
<reference evidence="2" key="1">
    <citation type="journal article" date="2023" name="G3 (Bethesda)">
        <title>Genome assembly and association tests identify interacting loci associated with vigor, precocity, and sex in interspecific pistachio rootstocks.</title>
        <authorList>
            <person name="Palmer W."/>
            <person name="Jacygrad E."/>
            <person name="Sagayaradj S."/>
            <person name="Cavanaugh K."/>
            <person name="Han R."/>
            <person name="Bertier L."/>
            <person name="Beede B."/>
            <person name="Kafkas S."/>
            <person name="Golino D."/>
            <person name="Preece J."/>
            <person name="Michelmore R."/>
        </authorList>
    </citation>
    <scope>NUCLEOTIDE SEQUENCE [LARGE SCALE GENOMIC DNA]</scope>
</reference>
<evidence type="ECO:0000313" key="2">
    <source>
        <dbReference type="Proteomes" id="UP001163603"/>
    </source>
</evidence>
<name>A0ACC0Y9V0_9ROSI</name>
<protein>
    <submittedName>
        <fullName evidence="1">Uncharacterized protein</fullName>
    </submittedName>
</protein>
<evidence type="ECO:0000313" key="1">
    <source>
        <dbReference type="EMBL" id="KAJ0031399.1"/>
    </source>
</evidence>
<accession>A0ACC0Y9V0</accession>
<dbReference type="EMBL" id="CM047743">
    <property type="protein sequence ID" value="KAJ0031399.1"/>
    <property type="molecule type" value="Genomic_DNA"/>
</dbReference>
<sequence>MATSFFRKLAKTTPIAFKNAFGGQPKSSFSKFRLPLGAIAAASGGISYYYYFSSPNLVHLDQINDVTGPKIALNPDKWIEFKLQDTARVSHNSHLFRFSFDPSAKLGLDVASCILTRAPVGQDTEGKTKYVIRPYTPISDPDSNGYFDLLIKVYPEGKMSQHFASLKPGDVVEVKGPIEKLRYSPNMKKHIGMIAGGTGITPMLQVIEAILKNPDDNTQVSLLYANVSPDDILLKQKLDILEASHPNLKIFYTVDKPSKNWKGGAGYISKDMVIKGLPSPSDDTLILVCGPPGMMKHISGDKAKDRSQGELTGILKDLGYTYCSVELAWQFLKMEEELRKRNTDCVYFLASPLTCKKGIDCEYRHCEIARLNPRDCWYWLAGNCINPACGFRHPPLDGHLTEARSESVPLPYQSSMPANKTTVPCYFYFNGLCNKGDRCSFMHDPEGSAPAGIYSRKASAITDALPTENKASTGNDNRSTLKERRPNPLETVTKPAIVMSIQPKDYLLQSAPRSIPWRSASPQISLSEGEEAATIKSDLIAPVEGFMKTRSHLCTDWNSEEQMDGHIEPEERWESSPGFDVLVDSDNRSENLGYEDDSEYLLAMNREHGGLNSQFLGYDLEDQVKYDPTYPDAELLDERQIYSGYDCLDNGCILDNVIEPSIRGRERMLDSLFSRKRKFLPSKVAVNDHSVDLRDYLRKRRVIDDHRIISSSRKHESHRFVVQRQERSRRHVIGQRLHRRLASVVGKNNIESYEDNGTLSIGANQHEWLRRSQSRRFRQNSKEKRLAKRQSHSSEVSRKPVSRERRSTETSTAFTGPKTLAEIKEEKKKTEENGDYSGETGYSSKTLTDFQGPKPLCEILKEKGGRDLEGQQY</sequence>
<organism evidence="1 2">
    <name type="scientific">Pistacia integerrima</name>
    <dbReference type="NCBI Taxonomy" id="434235"/>
    <lineage>
        <taxon>Eukaryota</taxon>
        <taxon>Viridiplantae</taxon>
        <taxon>Streptophyta</taxon>
        <taxon>Embryophyta</taxon>
        <taxon>Tracheophyta</taxon>
        <taxon>Spermatophyta</taxon>
        <taxon>Magnoliopsida</taxon>
        <taxon>eudicotyledons</taxon>
        <taxon>Gunneridae</taxon>
        <taxon>Pentapetalae</taxon>
        <taxon>rosids</taxon>
        <taxon>malvids</taxon>
        <taxon>Sapindales</taxon>
        <taxon>Anacardiaceae</taxon>
        <taxon>Pistacia</taxon>
    </lineage>
</organism>